<gene>
    <name evidence="3" type="ORF">FOXB_17163</name>
</gene>
<evidence type="ECO:0000313" key="3">
    <source>
        <dbReference type="EMBL" id="EGU72328.1"/>
    </source>
</evidence>
<dbReference type="GO" id="GO:0046872">
    <property type="term" value="F:metal ion binding"/>
    <property type="evidence" value="ECO:0007669"/>
    <property type="project" value="UniProtKB-KW"/>
</dbReference>
<proteinExistence type="predicted"/>
<feature type="domain" description="Peptidase M16 middle/third" evidence="2">
    <location>
        <begin position="126"/>
        <end position="217"/>
    </location>
</feature>
<sequence length="280" mass="32013">MSYIRPKGWANSLNAGAYPVCPGTPGIFDVQVRLTEDGLKNYPEIVKILFPYIALLHNSCMKEKWYGTEYRHDKIPDDLMQECKKAFAVSPQDRLPTLHLPHKNQFIPNEPEVEKQEMDEQALNPRVPRANVIVSLKTPLFYASAENNVKARLFLDLVRDALEMYSYDAELAGLQYKVSLDSRGLFLDVTGYNDKLPVLLDQIFTTMRDLDIKKYRLRLRGAGSGAFECHLEGIRLFQKQMLGQVFIEVYVHGNMYKEDALKATDMVASILKPRVLPKAQ</sequence>
<dbReference type="AlphaFoldDB" id="F9GES9"/>
<dbReference type="GO" id="GO:0005829">
    <property type="term" value="C:cytosol"/>
    <property type="evidence" value="ECO:0007669"/>
    <property type="project" value="TreeGrafter"/>
</dbReference>
<name>F9GES9_FUSOF</name>
<dbReference type="GO" id="GO:0004222">
    <property type="term" value="F:metalloendopeptidase activity"/>
    <property type="evidence" value="ECO:0007669"/>
    <property type="project" value="TreeGrafter"/>
</dbReference>
<dbReference type="InterPro" id="IPR011249">
    <property type="entry name" value="Metalloenz_LuxS/M16"/>
</dbReference>
<protein>
    <recommendedName>
        <fullName evidence="2">Peptidase M16 middle/third domain-containing protein</fullName>
    </recommendedName>
</protein>
<dbReference type="EMBL" id="AFQF01006536">
    <property type="protein sequence ID" value="EGU72328.1"/>
    <property type="molecule type" value="Genomic_DNA"/>
</dbReference>
<dbReference type="PANTHER" id="PTHR43690">
    <property type="entry name" value="NARDILYSIN"/>
    <property type="match status" value="1"/>
</dbReference>
<keyword evidence="1" id="KW-0479">Metal-binding</keyword>
<dbReference type="Gene3D" id="3.30.830.10">
    <property type="entry name" value="Metalloenzyme, LuxS/M16 peptidase-like"/>
    <property type="match status" value="3"/>
</dbReference>
<dbReference type="GO" id="GO:0043171">
    <property type="term" value="P:peptide catabolic process"/>
    <property type="evidence" value="ECO:0007669"/>
    <property type="project" value="TreeGrafter"/>
</dbReference>
<dbReference type="OrthoDB" id="5086540at2759"/>
<dbReference type="STRING" id="660025.F9GES9"/>
<dbReference type="PANTHER" id="PTHR43690:SF18">
    <property type="entry name" value="INSULIN-DEGRADING ENZYME-RELATED"/>
    <property type="match status" value="1"/>
</dbReference>
<reference evidence="3" key="1">
    <citation type="journal article" date="2012" name="Mol. Plant Microbe Interact.">
        <title>A highly conserved effector in Fusarium oxysporum is required for full virulence on Arabidopsis.</title>
        <authorList>
            <person name="Thatcher L.F."/>
            <person name="Gardiner D.M."/>
            <person name="Kazan K."/>
            <person name="Manners J."/>
        </authorList>
    </citation>
    <scope>NUCLEOTIDE SEQUENCE [LARGE SCALE GENOMIC DNA]</scope>
    <source>
        <strain evidence="3">Fo5176</strain>
    </source>
</reference>
<dbReference type="GO" id="GO:0051603">
    <property type="term" value="P:proteolysis involved in protein catabolic process"/>
    <property type="evidence" value="ECO:0007669"/>
    <property type="project" value="TreeGrafter"/>
</dbReference>
<evidence type="ECO:0000256" key="1">
    <source>
        <dbReference type="ARBA" id="ARBA00022723"/>
    </source>
</evidence>
<evidence type="ECO:0000259" key="2">
    <source>
        <dbReference type="Pfam" id="PF16187"/>
    </source>
</evidence>
<comment type="caution">
    <text evidence="3">The sequence shown here is derived from an EMBL/GenBank/DDBJ whole genome shotgun (WGS) entry which is preliminary data.</text>
</comment>
<dbReference type="Pfam" id="PF16187">
    <property type="entry name" value="Peptidase_M16_M"/>
    <property type="match status" value="1"/>
</dbReference>
<dbReference type="InterPro" id="IPR032632">
    <property type="entry name" value="Peptidase_M16_M"/>
</dbReference>
<dbReference type="GO" id="GO:0005739">
    <property type="term" value="C:mitochondrion"/>
    <property type="evidence" value="ECO:0007669"/>
    <property type="project" value="TreeGrafter"/>
</dbReference>
<dbReference type="PaxDb" id="5507-FOXG_16091P0"/>
<organism evidence="3">
    <name type="scientific">Fusarium oxysporum (strain Fo5176)</name>
    <name type="common">Fusarium vascular wilt</name>
    <dbReference type="NCBI Taxonomy" id="660025"/>
    <lineage>
        <taxon>Eukaryota</taxon>
        <taxon>Fungi</taxon>
        <taxon>Dikarya</taxon>
        <taxon>Ascomycota</taxon>
        <taxon>Pezizomycotina</taxon>
        <taxon>Sordariomycetes</taxon>
        <taxon>Hypocreomycetidae</taxon>
        <taxon>Hypocreales</taxon>
        <taxon>Nectriaceae</taxon>
        <taxon>Fusarium</taxon>
        <taxon>Fusarium oxysporum species complex</taxon>
    </lineage>
</organism>
<accession>F9GES9</accession>
<dbReference type="InterPro" id="IPR050626">
    <property type="entry name" value="Peptidase_M16"/>
</dbReference>
<dbReference type="SUPFAM" id="SSF63411">
    <property type="entry name" value="LuxS/MPP-like metallohydrolase"/>
    <property type="match status" value="2"/>
</dbReference>